<reference evidence="2 3" key="1">
    <citation type="submission" date="2016-04" db="EMBL/GenBank/DDBJ databases">
        <title>Complete genome sequence of Dokdonella koreensis DS-123T.</title>
        <authorList>
            <person name="Kim J.F."/>
            <person name="Lee H."/>
            <person name="Kwak M.-J."/>
        </authorList>
    </citation>
    <scope>NUCLEOTIDE SEQUENCE [LARGE SCALE GENOMIC DNA]</scope>
    <source>
        <strain evidence="2 3">DS-123</strain>
    </source>
</reference>
<dbReference type="InterPro" id="IPR013783">
    <property type="entry name" value="Ig-like_fold"/>
</dbReference>
<protein>
    <submittedName>
        <fullName evidence="2">Uncharacterized protein</fullName>
    </submittedName>
</protein>
<organism evidence="2 3">
    <name type="scientific">Dokdonella koreensis DS-123</name>
    <dbReference type="NCBI Taxonomy" id="1300342"/>
    <lineage>
        <taxon>Bacteria</taxon>
        <taxon>Pseudomonadati</taxon>
        <taxon>Pseudomonadota</taxon>
        <taxon>Gammaproteobacteria</taxon>
        <taxon>Lysobacterales</taxon>
        <taxon>Rhodanobacteraceae</taxon>
        <taxon>Dokdonella</taxon>
    </lineage>
</organism>
<dbReference type="Proteomes" id="UP000076830">
    <property type="component" value="Chromosome"/>
</dbReference>
<dbReference type="KEGG" id="dko:I596_3313"/>
<keyword evidence="3" id="KW-1185">Reference proteome</keyword>
<evidence type="ECO:0000256" key="1">
    <source>
        <dbReference type="SAM" id="MobiDB-lite"/>
    </source>
</evidence>
<feature type="region of interest" description="Disordered" evidence="1">
    <location>
        <begin position="1"/>
        <end position="20"/>
    </location>
</feature>
<evidence type="ECO:0000313" key="2">
    <source>
        <dbReference type="EMBL" id="ANB19302.1"/>
    </source>
</evidence>
<proteinExistence type="predicted"/>
<dbReference type="EMBL" id="CP015249">
    <property type="protein sequence ID" value="ANB19302.1"/>
    <property type="molecule type" value="Genomic_DNA"/>
</dbReference>
<dbReference type="Gene3D" id="2.60.40.10">
    <property type="entry name" value="Immunoglobulins"/>
    <property type="match status" value="1"/>
</dbReference>
<gene>
    <name evidence="2" type="ORF">I596_3313</name>
</gene>
<name>A0A167H7D5_9GAMM</name>
<accession>A0A167H7D5</accession>
<feature type="region of interest" description="Disordered" evidence="1">
    <location>
        <begin position="51"/>
        <end position="70"/>
    </location>
</feature>
<evidence type="ECO:0000313" key="3">
    <source>
        <dbReference type="Proteomes" id="UP000076830"/>
    </source>
</evidence>
<sequence length="344" mass="37219">MHAAEEKASPSAPPVASSLVFEPEGASPIEVFENQTARQVMRVRNTGTRPITIRRVDPAPPPGTAHFEPRVVEPGQSGQLVLEKPMAEERGLQTVRFHLLSDDPSRPSQPVSFPVFVQSAYYPELPDIDFGYADRRAEPSRTLTIDSLETDALRVVSIVEKPDWLILEPAAGRSPQQVQLRAKLAGSVPLGELSRRIVLRTNVTAQPELVVRVRAHVHGDVTATPPSLSFGAVEQGKPAALDVELRTSDGKGLELAKLEADPTELDVSSTACGTGCLRVHAALRTDAMKAIGNREIVVLLKDRDERVRIPYSGLIVKAGTNIKVLGVIDEKTDLKIDGKTGGKP</sequence>
<dbReference type="AlphaFoldDB" id="A0A167H7D5"/>
<dbReference type="STRING" id="1300342.I596_3313"/>